<dbReference type="RefSeq" id="XP_041194306.1">
    <property type="nucleotide sequence ID" value="XM_041344320.1"/>
</dbReference>
<evidence type="ECO:0000259" key="2">
    <source>
        <dbReference type="Pfam" id="PF12937"/>
    </source>
</evidence>
<dbReference type="SUPFAM" id="SSF52047">
    <property type="entry name" value="RNI-like"/>
    <property type="match status" value="1"/>
</dbReference>
<reference evidence="3" key="1">
    <citation type="journal article" date="2020" name="New Phytol.">
        <title>Comparative genomics reveals dynamic genome evolution in host specialist ectomycorrhizal fungi.</title>
        <authorList>
            <person name="Lofgren L.A."/>
            <person name="Nguyen N.H."/>
            <person name="Vilgalys R."/>
            <person name="Ruytinx J."/>
            <person name="Liao H.L."/>
            <person name="Branco S."/>
            <person name="Kuo A."/>
            <person name="LaButti K."/>
            <person name="Lipzen A."/>
            <person name="Andreopoulos W."/>
            <person name="Pangilinan J."/>
            <person name="Riley R."/>
            <person name="Hundley H."/>
            <person name="Na H."/>
            <person name="Barry K."/>
            <person name="Grigoriev I.V."/>
            <person name="Stajich J.E."/>
            <person name="Kennedy P.G."/>
        </authorList>
    </citation>
    <scope>NUCLEOTIDE SEQUENCE</scope>
    <source>
        <strain evidence="3">MN1</strain>
    </source>
</reference>
<dbReference type="OrthoDB" id="3181669at2759"/>
<evidence type="ECO:0000313" key="3">
    <source>
        <dbReference type="EMBL" id="KAG1818434.1"/>
    </source>
</evidence>
<dbReference type="Pfam" id="PF12937">
    <property type="entry name" value="F-box-like"/>
    <property type="match status" value="1"/>
</dbReference>
<name>A0A9P7JEY5_9AGAM</name>
<sequence>MPYHAMRLSCPKATPDSPAPNSKAQTEIDDKLEALEERKRALRTCRNSYSPISSIPPELLSTIFVFHVQQTQLRYIPDNPDVLSWLIVGRVCRRWREVALRTPELWVTPFLNCSKATDEMLTRSKMAPLNLKIGRRYRMDSIQKALMHMERLQSVSLLFLHGDTAGCRCIMEFINKLSSCSAPKLRLLALEVGDKQTPRVAIPIYFPAPNLCSLRIKHCDLSWASSVLTGLTVLDIQKLSPECLPTLDELISALRRMPALHTLVLEDALPTLSS</sequence>
<dbReference type="Gene3D" id="1.20.1280.50">
    <property type="match status" value="1"/>
</dbReference>
<dbReference type="SUPFAM" id="SSF81383">
    <property type="entry name" value="F-box domain"/>
    <property type="match status" value="1"/>
</dbReference>
<feature type="domain" description="F-box" evidence="2">
    <location>
        <begin position="52"/>
        <end position="111"/>
    </location>
</feature>
<evidence type="ECO:0000313" key="4">
    <source>
        <dbReference type="Proteomes" id="UP000807769"/>
    </source>
</evidence>
<dbReference type="Proteomes" id="UP000807769">
    <property type="component" value="Unassembled WGS sequence"/>
</dbReference>
<organism evidence="3 4">
    <name type="scientific">Suillus subaureus</name>
    <dbReference type="NCBI Taxonomy" id="48587"/>
    <lineage>
        <taxon>Eukaryota</taxon>
        <taxon>Fungi</taxon>
        <taxon>Dikarya</taxon>
        <taxon>Basidiomycota</taxon>
        <taxon>Agaricomycotina</taxon>
        <taxon>Agaricomycetes</taxon>
        <taxon>Agaricomycetidae</taxon>
        <taxon>Boletales</taxon>
        <taxon>Suillineae</taxon>
        <taxon>Suillaceae</taxon>
        <taxon>Suillus</taxon>
    </lineage>
</organism>
<evidence type="ECO:0000256" key="1">
    <source>
        <dbReference type="SAM" id="MobiDB-lite"/>
    </source>
</evidence>
<proteinExistence type="predicted"/>
<dbReference type="GeneID" id="64638336"/>
<dbReference type="EMBL" id="JABBWG010000011">
    <property type="protein sequence ID" value="KAG1818434.1"/>
    <property type="molecule type" value="Genomic_DNA"/>
</dbReference>
<dbReference type="InterPro" id="IPR036047">
    <property type="entry name" value="F-box-like_dom_sf"/>
</dbReference>
<dbReference type="AlphaFoldDB" id="A0A9P7JEY5"/>
<protein>
    <recommendedName>
        <fullName evidence="2">F-box domain-containing protein</fullName>
    </recommendedName>
</protein>
<accession>A0A9P7JEY5</accession>
<dbReference type="InterPro" id="IPR001810">
    <property type="entry name" value="F-box_dom"/>
</dbReference>
<feature type="region of interest" description="Disordered" evidence="1">
    <location>
        <begin position="1"/>
        <end position="25"/>
    </location>
</feature>
<keyword evidence="4" id="KW-1185">Reference proteome</keyword>
<gene>
    <name evidence="3" type="ORF">BJ212DRAFT_90767</name>
</gene>
<comment type="caution">
    <text evidence="3">The sequence shown here is derived from an EMBL/GenBank/DDBJ whole genome shotgun (WGS) entry which is preliminary data.</text>
</comment>